<organism evidence="1 2">
    <name type="scientific">Legionella busanensis</name>
    <dbReference type="NCBI Taxonomy" id="190655"/>
    <lineage>
        <taxon>Bacteria</taxon>
        <taxon>Pseudomonadati</taxon>
        <taxon>Pseudomonadota</taxon>
        <taxon>Gammaproteobacteria</taxon>
        <taxon>Legionellales</taxon>
        <taxon>Legionellaceae</taxon>
        <taxon>Legionella</taxon>
    </lineage>
</organism>
<dbReference type="Proteomes" id="UP000254794">
    <property type="component" value="Unassembled WGS sequence"/>
</dbReference>
<evidence type="ECO:0000313" key="1">
    <source>
        <dbReference type="EMBL" id="STX81282.1"/>
    </source>
</evidence>
<dbReference type="EMBL" id="UGOD01000002">
    <property type="protein sequence ID" value="STX81282.1"/>
    <property type="molecule type" value="Genomic_DNA"/>
</dbReference>
<protein>
    <submittedName>
        <fullName evidence="1">Uncharacterized protein</fullName>
    </submittedName>
</protein>
<gene>
    <name evidence="1" type="ORF">NCTC13316_03151</name>
</gene>
<reference evidence="1 2" key="1">
    <citation type="submission" date="2018-06" db="EMBL/GenBank/DDBJ databases">
        <authorList>
            <consortium name="Pathogen Informatics"/>
            <person name="Doyle S."/>
        </authorList>
    </citation>
    <scope>NUCLEOTIDE SEQUENCE [LARGE SCALE GENOMIC DNA]</scope>
    <source>
        <strain evidence="1 2">NCTC13316</strain>
    </source>
</reference>
<sequence length="155" mass="17882">MVNIAINETLDQKLEDEKKDLFATASDNPLRNFYSLSTEDSQLKVFNVKQAEVNSTSLISEEVEVLHSIKAVIYEVLEDNFKLKIGEDTFINIPNSVFPDKLGIIKYGQNIIYSIKKRSNGRRFQDIEIDYEASENPYKNRVLQVLENIPYKDES</sequence>
<dbReference type="AlphaFoldDB" id="A0A378KDI5"/>
<evidence type="ECO:0000313" key="2">
    <source>
        <dbReference type="Proteomes" id="UP000254794"/>
    </source>
</evidence>
<keyword evidence="2" id="KW-1185">Reference proteome</keyword>
<accession>A0A378KDI5</accession>
<dbReference type="RefSeq" id="WP_115332688.1">
    <property type="nucleotide sequence ID" value="NZ_CAAAHP010000013.1"/>
</dbReference>
<proteinExistence type="predicted"/>
<name>A0A378KDI5_9GAMM</name>